<evidence type="ECO:0000313" key="1">
    <source>
        <dbReference type="EMBL" id="SEI03993.1"/>
    </source>
</evidence>
<organism evidence="1 2">
    <name type="scientific">Bathymodiolus azoricus thioautotrophic gill symbiont</name>
    <dbReference type="NCBI Taxonomy" id="235205"/>
    <lineage>
        <taxon>Bacteria</taxon>
        <taxon>Pseudomonadati</taxon>
        <taxon>Pseudomonadota</taxon>
        <taxon>Gammaproteobacteria</taxon>
        <taxon>sulfur-oxidizing symbionts</taxon>
    </lineage>
</organism>
<dbReference type="EMBL" id="CDSC02000480">
    <property type="protein sequence ID" value="SEI03993.1"/>
    <property type="molecule type" value="Genomic_DNA"/>
</dbReference>
<proteinExistence type="predicted"/>
<protein>
    <submittedName>
        <fullName evidence="1">Uncharacterized protein</fullName>
    </submittedName>
</protein>
<reference evidence="2" key="1">
    <citation type="submission" date="2016-06" db="EMBL/GenBank/DDBJ databases">
        <authorList>
            <person name="Petersen J."/>
            <person name="Sayavedra L."/>
        </authorList>
    </citation>
    <scope>NUCLEOTIDE SEQUENCE [LARGE SCALE GENOMIC DNA]</scope>
    <source>
        <strain evidence="2">BazSymA</strain>
    </source>
</reference>
<evidence type="ECO:0000313" key="2">
    <source>
        <dbReference type="Proteomes" id="UP000198988"/>
    </source>
</evidence>
<gene>
    <name evidence="1" type="ORF">BAZSYMA_ACONTIG53957_2</name>
</gene>
<accession>A0A1H6MW52</accession>
<name>A0A1H6MW52_9GAMM</name>
<dbReference type="AlphaFoldDB" id="A0A1H6MW52"/>
<sequence>MSAVFFNTSPNTSPCFIYCFKRIQTPVTARVSVFQRIVHYITVSIVTLCVVRGLNIWIRTEESSNLWVIYSTIHMNKAHFINVFVSSEAPVGECWDDGEQWVAGAPVAFASLSEGGVCHAFNDKIASFYCGAIL</sequence>
<dbReference type="Proteomes" id="UP000198988">
    <property type="component" value="Unassembled WGS sequence"/>
</dbReference>